<feature type="domain" description="ABC transmembrane type-1" evidence="9">
    <location>
        <begin position="466"/>
        <end position="658"/>
    </location>
</feature>
<evidence type="ECO:0000256" key="6">
    <source>
        <dbReference type="ARBA" id="ARBA00022989"/>
    </source>
</evidence>
<keyword evidence="3" id="KW-1003">Cell membrane</keyword>
<evidence type="ECO:0000313" key="11">
    <source>
        <dbReference type="Proteomes" id="UP000186002"/>
    </source>
</evidence>
<evidence type="ECO:0000256" key="8">
    <source>
        <dbReference type="RuleBase" id="RU363032"/>
    </source>
</evidence>
<feature type="transmembrane region" description="Helical" evidence="8">
    <location>
        <begin position="581"/>
        <end position="606"/>
    </location>
</feature>
<dbReference type="InterPro" id="IPR035906">
    <property type="entry name" value="MetI-like_sf"/>
</dbReference>
<proteinExistence type="inferred from homology"/>
<dbReference type="RefSeq" id="WP_073015383.1">
    <property type="nucleotide sequence ID" value="NZ_FRBW01000006.1"/>
</dbReference>
<dbReference type="Proteomes" id="UP000186002">
    <property type="component" value="Unassembled WGS sequence"/>
</dbReference>
<accession>A0A1M7PB38</accession>
<dbReference type="STRING" id="735517.SAMN05444272_4263"/>
<feature type="transmembrane region" description="Helical" evidence="8">
    <location>
        <begin position="315"/>
        <end position="333"/>
    </location>
</feature>
<dbReference type="SUPFAM" id="SSF161098">
    <property type="entry name" value="MetI-like"/>
    <property type="match status" value="2"/>
</dbReference>
<feature type="transmembrane region" description="Helical" evidence="8">
    <location>
        <begin position="413"/>
        <end position="439"/>
    </location>
</feature>
<dbReference type="CDD" id="cd06261">
    <property type="entry name" value="TM_PBP2"/>
    <property type="match status" value="2"/>
</dbReference>
<keyword evidence="5 8" id="KW-0812">Transmembrane</keyword>
<dbReference type="EMBL" id="FRBW01000006">
    <property type="protein sequence ID" value="SHN13720.1"/>
    <property type="molecule type" value="Genomic_DNA"/>
</dbReference>
<feature type="transmembrane region" description="Helical" evidence="8">
    <location>
        <begin position="221"/>
        <end position="240"/>
    </location>
</feature>
<sequence>MRVWRDNWLLFTIVALVLCVATILLPQLRLLSASVIGDGGSFSMVHRGSGLEPVPEMSDQFQTEAVDKGNALKVTRGGGFALDISRMDRQTLRLSAAERIGTTDDGNGHLSLQLGGSSLAVTQQAPRGLFNRTAPDPLSASQEPDGSVVLKHAANAYLTFNDPGTRLTISNYIDFVTGNETVKATLNSLFISLSATLIAALIGVSLAYVVARFDVMGTNGIVFFATMASVSPPFLGAYSWRLLLGRNGVITNGLGVDFSIVGIHGVIWVIAWLVFPVIFLLSYSAFRGLDASHVEAAESLGANPAKARFSVEIPLAMPGIITGLYLATMAALSDFGTPRIIGLDLNVLPVLIYTSFLSEAGRNPALAATGSVVLVAISSLFLMAQQIYLAKRGFSVVSSRAIDRRPLSTTGQICALGFAGLVLFFAFVPHMTVLVTSFMEWRVGLPRFAFTLSNYTNMLESGLTPAWVTLSLGIAGTAVAFALGLGIAFVLVRKRYAVLAPVLSVTVMMPYVIPGTVLGIGLIMMFNEAPLQLTGTWFILALAYVIRNLPFTVKASEAALRQVHPALDEAAISLGARPLRVFLTVTAPLMLAGAVTGATLTFLHIVTELSSTIVLYRPPWKPMTAVIFENTLVDADFGVSAAQTILLMMIIYVPLYLVVRYGQSRRIENA</sequence>
<feature type="transmembrane region" description="Helical" evidence="8">
    <location>
        <begin position="498"/>
        <end position="523"/>
    </location>
</feature>
<feature type="transmembrane region" description="Helical" evidence="8">
    <location>
        <begin position="466"/>
        <end position="491"/>
    </location>
</feature>
<evidence type="ECO:0000256" key="7">
    <source>
        <dbReference type="ARBA" id="ARBA00023136"/>
    </source>
</evidence>
<feature type="transmembrane region" description="Helical" evidence="8">
    <location>
        <begin position="365"/>
        <end position="384"/>
    </location>
</feature>
<keyword evidence="4" id="KW-0997">Cell inner membrane</keyword>
<comment type="subcellular location">
    <subcellularLocation>
        <location evidence="1">Cell inner membrane</location>
        <topology evidence="1">Multi-pass membrane protein</topology>
    </subcellularLocation>
    <subcellularLocation>
        <location evidence="8">Cell membrane</location>
        <topology evidence="8">Multi-pass membrane protein</topology>
    </subcellularLocation>
</comment>
<protein>
    <submittedName>
        <fullName evidence="10">Iron(III) transport system permease protein</fullName>
    </submittedName>
</protein>
<dbReference type="PROSITE" id="PS50928">
    <property type="entry name" value="ABC_TM1"/>
    <property type="match status" value="2"/>
</dbReference>
<feature type="transmembrane region" description="Helical" evidence="8">
    <location>
        <begin position="260"/>
        <end position="283"/>
    </location>
</feature>
<evidence type="ECO:0000256" key="1">
    <source>
        <dbReference type="ARBA" id="ARBA00004429"/>
    </source>
</evidence>
<dbReference type="Pfam" id="PF00528">
    <property type="entry name" value="BPD_transp_1"/>
    <property type="match status" value="2"/>
</dbReference>
<gene>
    <name evidence="10" type="ORF">SAMN05444272_4263</name>
</gene>
<dbReference type="GO" id="GO:0005886">
    <property type="term" value="C:plasma membrane"/>
    <property type="evidence" value="ECO:0007669"/>
    <property type="project" value="UniProtKB-SubCell"/>
</dbReference>
<evidence type="ECO:0000256" key="4">
    <source>
        <dbReference type="ARBA" id="ARBA00022519"/>
    </source>
</evidence>
<keyword evidence="11" id="KW-1185">Reference proteome</keyword>
<comment type="similarity">
    <text evidence="8">Belongs to the binding-protein-dependent transport system permease family.</text>
</comment>
<organism evidence="10 11">
    <name type="scientific">Roseibium suaedae</name>
    <dbReference type="NCBI Taxonomy" id="735517"/>
    <lineage>
        <taxon>Bacteria</taxon>
        <taxon>Pseudomonadati</taxon>
        <taxon>Pseudomonadota</taxon>
        <taxon>Alphaproteobacteria</taxon>
        <taxon>Hyphomicrobiales</taxon>
        <taxon>Stappiaceae</taxon>
        <taxon>Roseibium</taxon>
    </lineage>
</organism>
<evidence type="ECO:0000259" key="9">
    <source>
        <dbReference type="PROSITE" id="PS50928"/>
    </source>
</evidence>
<dbReference type="PANTHER" id="PTHR43357">
    <property type="entry name" value="INNER MEMBRANE ABC TRANSPORTER PERMEASE PROTEIN YDCV"/>
    <property type="match status" value="1"/>
</dbReference>
<evidence type="ECO:0000313" key="10">
    <source>
        <dbReference type="EMBL" id="SHN13720.1"/>
    </source>
</evidence>
<keyword evidence="6 8" id="KW-1133">Transmembrane helix</keyword>
<dbReference type="AlphaFoldDB" id="A0A1M7PB38"/>
<dbReference type="Gene3D" id="1.10.3720.10">
    <property type="entry name" value="MetI-like"/>
    <property type="match status" value="2"/>
</dbReference>
<dbReference type="PANTHER" id="PTHR43357:SF3">
    <property type="entry name" value="FE(3+)-TRANSPORT SYSTEM PERMEASE PROTEIN FBPB 2"/>
    <property type="match status" value="1"/>
</dbReference>
<feature type="transmembrane region" description="Helical" evidence="8">
    <location>
        <begin position="529"/>
        <end position="546"/>
    </location>
</feature>
<dbReference type="OrthoDB" id="9782004at2"/>
<name>A0A1M7PB38_9HYPH</name>
<keyword evidence="2 8" id="KW-0813">Transport</keyword>
<dbReference type="InterPro" id="IPR000515">
    <property type="entry name" value="MetI-like"/>
</dbReference>
<reference evidence="10 11" key="1">
    <citation type="submission" date="2016-11" db="EMBL/GenBank/DDBJ databases">
        <authorList>
            <person name="Jaros S."/>
            <person name="Januszkiewicz K."/>
            <person name="Wedrychowicz H."/>
        </authorList>
    </citation>
    <scope>NUCLEOTIDE SEQUENCE [LARGE SCALE GENOMIC DNA]</scope>
    <source>
        <strain evidence="10 11">DSM 22153</strain>
    </source>
</reference>
<evidence type="ECO:0000256" key="2">
    <source>
        <dbReference type="ARBA" id="ARBA00022448"/>
    </source>
</evidence>
<feature type="transmembrane region" description="Helical" evidence="8">
    <location>
        <begin position="189"/>
        <end position="209"/>
    </location>
</feature>
<feature type="domain" description="ABC transmembrane type-1" evidence="9">
    <location>
        <begin position="185"/>
        <end position="384"/>
    </location>
</feature>
<evidence type="ECO:0000256" key="3">
    <source>
        <dbReference type="ARBA" id="ARBA00022475"/>
    </source>
</evidence>
<feature type="transmembrane region" description="Helical" evidence="8">
    <location>
        <begin position="637"/>
        <end position="659"/>
    </location>
</feature>
<keyword evidence="7 8" id="KW-0472">Membrane</keyword>
<dbReference type="GO" id="GO:0055085">
    <property type="term" value="P:transmembrane transport"/>
    <property type="evidence" value="ECO:0007669"/>
    <property type="project" value="InterPro"/>
</dbReference>
<evidence type="ECO:0000256" key="5">
    <source>
        <dbReference type="ARBA" id="ARBA00022692"/>
    </source>
</evidence>